<dbReference type="PANTHER" id="PTHR22911">
    <property type="entry name" value="ACYL-MALONYL CONDENSING ENZYME-RELATED"/>
    <property type="match status" value="1"/>
</dbReference>
<dbReference type="InterPro" id="IPR000620">
    <property type="entry name" value="EamA_dom"/>
</dbReference>
<feature type="transmembrane region" description="Helical" evidence="5">
    <location>
        <begin position="78"/>
        <end position="95"/>
    </location>
</feature>
<evidence type="ECO:0000313" key="7">
    <source>
        <dbReference type="EMBL" id="SVC77638.1"/>
    </source>
</evidence>
<evidence type="ECO:0000256" key="4">
    <source>
        <dbReference type="ARBA" id="ARBA00023136"/>
    </source>
</evidence>
<keyword evidence="2 5" id="KW-0812">Transmembrane</keyword>
<feature type="transmembrane region" description="Helical" evidence="5">
    <location>
        <begin position="47"/>
        <end position="66"/>
    </location>
</feature>
<feature type="transmembrane region" description="Helical" evidence="5">
    <location>
        <begin position="159"/>
        <end position="180"/>
    </location>
</feature>
<evidence type="ECO:0000256" key="3">
    <source>
        <dbReference type="ARBA" id="ARBA00022989"/>
    </source>
</evidence>
<sequence>VDTKKISHAVAAVSPFPPGLTYMTLSAASFCLMTVFVKLAGNTLSTIQIVFFRGTFTLIVTGIFIFREKIYPFGNHKRLLAARGIIGTLALFLVYESIKRFPLSEATVIQYLFPIFTALVAALIISEPLNKNIFGAIILGLFGVYTVLGFPFLITETNINLYSIGIAIAGSFLTGVAYVLVRQATKVNEHPLVVMFYFPLFTVPMSLPLLLSNWVHPTLEEWGFLLLVGVCTQLGQFFLTHGYKELPAAKAAPLSYVQVPFAMIMGAIIFEEVISLTFIIGSLLVLLSIFIVMLKRLEK</sequence>
<feature type="transmembrane region" description="Helical" evidence="5">
    <location>
        <begin position="133"/>
        <end position="153"/>
    </location>
</feature>
<feature type="transmembrane region" description="Helical" evidence="5">
    <location>
        <begin position="251"/>
        <end position="270"/>
    </location>
</feature>
<dbReference type="AlphaFoldDB" id="A0A382PYD3"/>
<evidence type="ECO:0000256" key="1">
    <source>
        <dbReference type="ARBA" id="ARBA00004141"/>
    </source>
</evidence>
<dbReference type="GO" id="GO:0016020">
    <property type="term" value="C:membrane"/>
    <property type="evidence" value="ECO:0007669"/>
    <property type="project" value="UniProtKB-SubCell"/>
</dbReference>
<reference evidence="7" key="1">
    <citation type="submission" date="2018-05" db="EMBL/GenBank/DDBJ databases">
        <authorList>
            <person name="Lanie J.A."/>
            <person name="Ng W.-L."/>
            <person name="Kazmierczak K.M."/>
            <person name="Andrzejewski T.M."/>
            <person name="Davidsen T.M."/>
            <person name="Wayne K.J."/>
            <person name="Tettelin H."/>
            <person name="Glass J.I."/>
            <person name="Rusch D."/>
            <person name="Podicherti R."/>
            <person name="Tsui H.-C.T."/>
            <person name="Winkler M.E."/>
        </authorList>
    </citation>
    <scope>NUCLEOTIDE SEQUENCE</scope>
</reference>
<evidence type="ECO:0000259" key="6">
    <source>
        <dbReference type="Pfam" id="PF00892"/>
    </source>
</evidence>
<feature type="domain" description="EamA" evidence="6">
    <location>
        <begin position="164"/>
        <end position="293"/>
    </location>
</feature>
<dbReference type="EMBL" id="UINC01110256">
    <property type="protein sequence ID" value="SVC77638.1"/>
    <property type="molecule type" value="Genomic_DNA"/>
</dbReference>
<feature type="transmembrane region" description="Helical" evidence="5">
    <location>
        <begin position="222"/>
        <end position="239"/>
    </location>
</feature>
<keyword evidence="4 5" id="KW-0472">Membrane</keyword>
<feature type="domain" description="EamA" evidence="6">
    <location>
        <begin position="19"/>
        <end position="148"/>
    </location>
</feature>
<name>A0A382PYD3_9ZZZZ</name>
<dbReference type="Pfam" id="PF00892">
    <property type="entry name" value="EamA"/>
    <property type="match status" value="2"/>
</dbReference>
<keyword evidence="3 5" id="KW-1133">Transmembrane helix</keyword>
<feature type="transmembrane region" description="Helical" evidence="5">
    <location>
        <begin position="192"/>
        <end position="210"/>
    </location>
</feature>
<feature type="non-terminal residue" evidence="7">
    <location>
        <position position="1"/>
    </location>
</feature>
<gene>
    <name evidence="7" type="ORF">METZ01_LOCUS330492</name>
</gene>
<accession>A0A382PYD3</accession>
<dbReference type="InterPro" id="IPR037185">
    <property type="entry name" value="EmrE-like"/>
</dbReference>
<evidence type="ECO:0000256" key="5">
    <source>
        <dbReference type="SAM" id="Phobius"/>
    </source>
</evidence>
<dbReference type="SUPFAM" id="SSF103481">
    <property type="entry name" value="Multidrug resistance efflux transporter EmrE"/>
    <property type="match status" value="2"/>
</dbReference>
<evidence type="ECO:0000256" key="2">
    <source>
        <dbReference type="ARBA" id="ARBA00022692"/>
    </source>
</evidence>
<comment type="subcellular location">
    <subcellularLocation>
        <location evidence="1">Membrane</location>
        <topology evidence="1">Multi-pass membrane protein</topology>
    </subcellularLocation>
</comment>
<dbReference type="PANTHER" id="PTHR22911:SF6">
    <property type="entry name" value="SOLUTE CARRIER FAMILY 35 MEMBER G1"/>
    <property type="match status" value="1"/>
</dbReference>
<feature type="transmembrane region" description="Helical" evidence="5">
    <location>
        <begin position="107"/>
        <end position="126"/>
    </location>
</feature>
<feature type="transmembrane region" description="Helical" evidence="5">
    <location>
        <begin position="276"/>
        <end position="294"/>
    </location>
</feature>
<proteinExistence type="predicted"/>
<organism evidence="7">
    <name type="scientific">marine metagenome</name>
    <dbReference type="NCBI Taxonomy" id="408172"/>
    <lineage>
        <taxon>unclassified sequences</taxon>
        <taxon>metagenomes</taxon>
        <taxon>ecological metagenomes</taxon>
    </lineage>
</organism>
<protein>
    <recommendedName>
        <fullName evidence="6">EamA domain-containing protein</fullName>
    </recommendedName>
</protein>